<dbReference type="Proteomes" id="UP000077552">
    <property type="component" value="Unassembled WGS sequence"/>
</dbReference>
<proteinExistence type="predicted"/>
<dbReference type="EMBL" id="LXIE01000034">
    <property type="protein sequence ID" value="OAD90623.1"/>
    <property type="molecule type" value="Genomic_DNA"/>
</dbReference>
<sequence length="604" mass="66866">MGKILRIRKLTTLSELLIAIVILGGILFAVYHFAPGLRVGKALQLDQLNVDKGDVDNVVTTEKLELPSTSTSSEVKDKPLVRMAAYAWNAQSGIIVANGGAKTTKGSLMEQNGVNLEIIRQDWLSELRNMQMKFIEEFDRGEEFPDADKSAFAIMMMGDGAPFYISTMQQALDDKFGKDKYHVQVVGAVGLSYGEDKLIGPPSWKVDPKSMKGSLISAVLGDGDWVTAVNYAFANGLKVNPDVTTYDPDAVNFYPSQDDDYIKSAEELIKSQKAGWTVPLKEVKDGKLTGQTINKKVDGCATWTPGDKMVFDALNGFTDIVSTKEFNNQMATTIIAVKEWSVKHPDIVSNILKSALTASNQMKQYDDWRVRASEAVASTYELETPQYWYDMFKGQKGSKNGIEYNMGGSRVLNYADVMQYYGISDGVNRYKAVYSQVSSYLKELNPFGFNESVKRIVPYDEAVNLYFLKNINDIDAGAAYKPDYSKTTDKVLASGEWNINFDTGSANISSSSMQTVETIYNLLIQAEDTKIKLEGHTDDTGTSEANYDLSQRRAQAVVNYLRGKGIPQTRVQSVIGKGEDEPVASNTTNEGRAKNRRVVITLMN</sequence>
<dbReference type="STRING" id="1385699.A7A78_05100"/>
<evidence type="ECO:0000313" key="7">
    <source>
        <dbReference type="EMBL" id="OAD90623.1"/>
    </source>
</evidence>
<keyword evidence="5" id="KW-1133">Transmembrane helix</keyword>
<feature type="domain" description="OmpA-like" evidence="6">
    <location>
        <begin position="488"/>
        <end position="604"/>
    </location>
</feature>
<reference evidence="7 8" key="1">
    <citation type="submission" date="2016-05" db="EMBL/GenBank/DDBJ databases">
        <title>Genome sequencing of Vitellibacter soesokkakensis RSSK-12.</title>
        <authorList>
            <person name="Thevarajoo S."/>
            <person name="Selvaratnam C."/>
            <person name="Goh K.M."/>
            <person name="Chan K.-G."/>
            <person name="Chong C.S."/>
        </authorList>
    </citation>
    <scope>NUCLEOTIDE SEQUENCE [LARGE SCALE GENOMIC DNA]</scope>
    <source>
        <strain evidence="7 8">RSSK-12</strain>
    </source>
</reference>
<dbReference type="Pfam" id="PF00691">
    <property type="entry name" value="OmpA"/>
    <property type="match status" value="1"/>
</dbReference>
<dbReference type="InterPro" id="IPR050330">
    <property type="entry name" value="Bact_OuterMem_StrucFunc"/>
</dbReference>
<keyword evidence="3" id="KW-0998">Cell outer membrane</keyword>
<evidence type="ECO:0000256" key="1">
    <source>
        <dbReference type="ARBA" id="ARBA00004442"/>
    </source>
</evidence>
<dbReference type="RefSeq" id="WP_068762531.1">
    <property type="nucleotide sequence ID" value="NZ_LXIE01000034.1"/>
</dbReference>
<gene>
    <name evidence="7" type="ORF">A7A78_05100</name>
</gene>
<feature type="transmembrane region" description="Helical" evidence="5">
    <location>
        <begin position="12"/>
        <end position="34"/>
    </location>
</feature>
<evidence type="ECO:0000256" key="2">
    <source>
        <dbReference type="ARBA" id="ARBA00023136"/>
    </source>
</evidence>
<evidence type="ECO:0000256" key="4">
    <source>
        <dbReference type="PROSITE-ProRule" id="PRU00473"/>
    </source>
</evidence>
<dbReference type="OrthoDB" id="9763897at2"/>
<dbReference type="PANTHER" id="PTHR30329">
    <property type="entry name" value="STATOR ELEMENT OF FLAGELLAR MOTOR COMPLEX"/>
    <property type="match status" value="1"/>
</dbReference>
<dbReference type="PROSITE" id="PS51123">
    <property type="entry name" value="OMPA_2"/>
    <property type="match status" value="1"/>
</dbReference>
<comment type="caution">
    <text evidence="7">The sequence shown here is derived from an EMBL/GenBank/DDBJ whole genome shotgun (WGS) entry which is preliminary data.</text>
</comment>
<accession>A0A1A9LBQ1</accession>
<dbReference type="GO" id="GO:0009279">
    <property type="term" value="C:cell outer membrane"/>
    <property type="evidence" value="ECO:0007669"/>
    <property type="project" value="UniProtKB-SubCell"/>
</dbReference>
<name>A0A1A9LBQ1_9FLAO</name>
<protein>
    <recommendedName>
        <fullName evidence="6">OmpA-like domain-containing protein</fullName>
    </recommendedName>
</protein>
<dbReference type="InterPro" id="IPR006665">
    <property type="entry name" value="OmpA-like"/>
</dbReference>
<keyword evidence="2 4" id="KW-0472">Membrane</keyword>
<dbReference type="CDD" id="cd07185">
    <property type="entry name" value="OmpA_C-like"/>
    <property type="match status" value="1"/>
</dbReference>
<dbReference type="AlphaFoldDB" id="A0A1A9LBQ1"/>
<keyword evidence="5" id="KW-0812">Transmembrane</keyword>
<dbReference type="Gene3D" id="3.30.1330.60">
    <property type="entry name" value="OmpA-like domain"/>
    <property type="match status" value="1"/>
</dbReference>
<dbReference type="PANTHER" id="PTHR30329:SF21">
    <property type="entry name" value="LIPOPROTEIN YIAD-RELATED"/>
    <property type="match status" value="1"/>
</dbReference>
<evidence type="ECO:0000256" key="5">
    <source>
        <dbReference type="SAM" id="Phobius"/>
    </source>
</evidence>
<organism evidence="7 8">
    <name type="scientific">Aequorivita soesokkakensis</name>
    <dbReference type="NCBI Taxonomy" id="1385699"/>
    <lineage>
        <taxon>Bacteria</taxon>
        <taxon>Pseudomonadati</taxon>
        <taxon>Bacteroidota</taxon>
        <taxon>Flavobacteriia</taxon>
        <taxon>Flavobacteriales</taxon>
        <taxon>Flavobacteriaceae</taxon>
        <taxon>Aequorivita</taxon>
    </lineage>
</organism>
<dbReference type="SUPFAM" id="SSF103088">
    <property type="entry name" value="OmpA-like"/>
    <property type="match status" value="1"/>
</dbReference>
<evidence type="ECO:0000259" key="6">
    <source>
        <dbReference type="PROSITE" id="PS51123"/>
    </source>
</evidence>
<evidence type="ECO:0000313" key="8">
    <source>
        <dbReference type="Proteomes" id="UP000077552"/>
    </source>
</evidence>
<keyword evidence="8" id="KW-1185">Reference proteome</keyword>
<dbReference type="PRINTS" id="PR01021">
    <property type="entry name" value="OMPADOMAIN"/>
</dbReference>
<dbReference type="InterPro" id="IPR006664">
    <property type="entry name" value="OMP_bac"/>
</dbReference>
<dbReference type="InterPro" id="IPR036737">
    <property type="entry name" value="OmpA-like_sf"/>
</dbReference>
<comment type="subcellular location">
    <subcellularLocation>
        <location evidence="1">Cell outer membrane</location>
    </subcellularLocation>
</comment>
<evidence type="ECO:0000256" key="3">
    <source>
        <dbReference type="ARBA" id="ARBA00023237"/>
    </source>
</evidence>